<sequence>MTQDLAHVLAAIRESESQFIAIRRDIHAHPELGFAETRTARLVAERLAEWGYDVTTGVGGTGVVGRLRRGASARTLGLRADMDALPIQEATGLPYASTVERTMHACGHDGHTAILLAAAHYLARQGRFDGTLNLIFQPAEEGLGGAKRMIDDGLFERFPCERVYALHNAPGVPVGHFALRYGPMMASSDSVTITLTGNGGHGAMPQLASDPIVAGAYIVTALQSIVSRNIDPAKPAVVTVGTFHAGTAPNVIPHSATLQLSVRALDAATRNEIEARIHRIVDTHAQAYGMTAQVDYQSISRVVDNNPAASDLAVETIAALAGDGALTLLPDGVMGSEDFSWMTECVPGCYVLLGNGVDSQGGCSVHNPGYDFNDTALSWGAAYLAGVAERYLKVI</sequence>
<dbReference type="InterPro" id="IPR011650">
    <property type="entry name" value="Peptidase_M20_dimer"/>
</dbReference>
<dbReference type="EMBL" id="JJOA01000020">
    <property type="protein sequence ID" value="KEA57287.1"/>
    <property type="molecule type" value="Genomic_DNA"/>
</dbReference>
<keyword evidence="1 4" id="KW-0378">Hydrolase</keyword>
<proteinExistence type="predicted"/>
<feature type="binding site" evidence="2">
    <location>
        <position position="108"/>
    </location>
    <ligand>
        <name>Mn(2+)</name>
        <dbReference type="ChEBI" id="CHEBI:29035"/>
        <label>2</label>
    </ligand>
</feature>
<dbReference type="Gene3D" id="3.40.630.10">
    <property type="entry name" value="Zn peptidases"/>
    <property type="match status" value="1"/>
</dbReference>
<dbReference type="AlphaFoldDB" id="A0A071M952"/>
<dbReference type="NCBIfam" id="TIGR01891">
    <property type="entry name" value="amidohydrolases"/>
    <property type="match status" value="1"/>
</dbReference>
<keyword evidence="2" id="KW-0464">Manganese</keyword>
<dbReference type="InterPro" id="IPR002933">
    <property type="entry name" value="Peptidase_M20"/>
</dbReference>
<dbReference type="OrthoDB" id="8875216at2"/>
<feature type="binding site" evidence="2">
    <location>
        <position position="141"/>
    </location>
    <ligand>
        <name>Mn(2+)</name>
        <dbReference type="ChEBI" id="CHEBI:29035"/>
        <label>2</label>
    </ligand>
</feature>
<dbReference type="Pfam" id="PF07687">
    <property type="entry name" value="M20_dimer"/>
    <property type="match status" value="1"/>
</dbReference>
<dbReference type="FunFam" id="3.30.70.360:FF:000001">
    <property type="entry name" value="N-acetyldiaminopimelate deacetylase"/>
    <property type="match status" value="1"/>
</dbReference>
<feature type="binding site" evidence="2">
    <location>
        <position position="167"/>
    </location>
    <ligand>
        <name>Mn(2+)</name>
        <dbReference type="ChEBI" id="CHEBI:29035"/>
        <label>2</label>
    </ligand>
</feature>
<dbReference type="PANTHER" id="PTHR11014:SF63">
    <property type="entry name" value="METALLOPEPTIDASE, PUTATIVE (AFU_ORTHOLOGUE AFUA_6G09600)-RELATED"/>
    <property type="match status" value="1"/>
</dbReference>
<dbReference type="CDD" id="cd05666">
    <property type="entry name" value="M20_Acy1-like"/>
    <property type="match status" value="1"/>
</dbReference>
<feature type="binding site" evidence="2">
    <location>
        <position position="366"/>
    </location>
    <ligand>
        <name>Mn(2+)</name>
        <dbReference type="ChEBI" id="CHEBI:29035"/>
        <label>2</label>
    </ligand>
</feature>
<dbReference type="InterPro" id="IPR017439">
    <property type="entry name" value="Amidohydrolase"/>
</dbReference>
<dbReference type="Gene3D" id="3.30.70.360">
    <property type="match status" value="1"/>
</dbReference>
<evidence type="ECO:0000256" key="2">
    <source>
        <dbReference type="PIRSR" id="PIRSR005962-1"/>
    </source>
</evidence>
<dbReference type="GO" id="GO:0050118">
    <property type="term" value="F:N-acetyldiaminopimelate deacetylase activity"/>
    <property type="evidence" value="ECO:0007669"/>
    <property type="project" value="UniProtKB-ARBA"/>
</dbReference>
<dbReference type="PIRSF" id="PIRSF005962">
    <property type="entry name" value="Pept_M20D_amidohydro"/>
    <property type="match status" value="1"/>
</dbReference>
<dbReference type="Pfam" id="PF01546">
    <property type="entry name" value="Peptidase_M20"/>
    <property type="match status" value="1"/>
</dbReference>
<protein>
    <submittedName>
        <fullName evidence="4">Amidohydrolase</fullName>
    </submittedName>
</protein>
<organism evidence="4">
    <name type="scientific">Burkholderia cenocepacia</name>
    <dbReference type="NCBI Taxonomy" id="95486"/>
    <lineage>
        <taxon>Bacteria</taxon>
        <taxon>Pseudomonadati</taxon>
        <taxon>Pseudomonadota</taxon>
        <taxon>Betaproteobacteria</taxon>
        <taxon>Burkholderiales</taxon>
        <taxon>Burkholderiaceae</taxon>
        <taxon>Burkholderia</taxon>
        <taxon>Burkholderia cepacia complex</taxon>
    </lineage>
</organism>
<name>A0A071M952_9BURK</name>
<gene>
    <name evidence="4" type="ORF">DT99_22975</name>
</gene>
<keyword evidence="2" id="KW-0479">Metal-binding</keyword>
<evidence type="ECO:0000259" key="3">
    <source>
        <dbReference type="Pfam" id="PF07687"/>
    </source>
</evidence>
<dbReference type="InterPro" id="IPR036264">
    <property type="entry name" value="Bact_exopeptidase_dim_dom"/>
</dbReference>
<dbReference type="GO" id="GO:0019877">
    <property type="term" value="P:diaminopimelate biosynthetic process"/>
    <property type="evidence" value="ECO:0007669"/>
    <property type="project" value="UniProtKB-ARBA"/>
</dbReference>
<comment type="cofactor">
    <cofactor evidence="2">
        <name>Mn(2+)</name>
        <dbReference type="ChEBI" id="CHEBI:29035"/>
    </cofactor>
    <text evidence="2">The Mn(2+) ion enhances activity.</text>
</comment>
<accession>A0A071M952</accession>
<evidence type="ECO:0000256" key="1">
    <source>
        <dbReference type="ARBA" id="ARBA00022801"/>
    </source>
</evidence>
<dbReference type="SUPFAM" id="SSF55031">
    <property type="entry name" value="Bacterial exopeptidase dimerisation domain"/>
    <property type="match status" value="1"/>
</dbReference>
<comment type="caution">
    <text evidence="4">The sequence shown here is derived from an EMBL/GenBank/DDBJ whole genome shotgun (WGS) entry which is preliminary data.</text>
</comment>
<reference evidence="4" key="1">
    <citation type="submission" date="2014-04" db="EMBL/GenBank/DDBJ databases">
        <title>In planta biocontrol of soil-borne Fusarium wilt of banana through a plant endophytic bacterium, Burkholderia cenocepacia 869T2.</title>
        <authorList>
            <person name="Ho Y.-N."/>
            <person name="Chiang H.-M."/>
            <person name="Chao C.-P."/>
            <person name="Su C.-C."/>
            <person name="Hsu H.-F."/>
            <person name="Guo C.-T."/>
            <person name="Hsieh J.-L."/>
            <person name="Huang C.-C."/>
        </authorList>
    </citation>
    <scope>NUCLEOTIDE SEQUENCE [LARGE SCALE GENOMIC DNA]</scope>
    <source>
        <strain evidence="4">869T2</strain>
    </source>
</reference>
<dbReference type="PANTHER" id="PTHR11014">
    <property type="entry name" value="PEPTIDASE M20 FAMILY MEMBER"/>
    <property type="match status" value="1"/>
</dbReference>
<feature type="domain" description="Peptidase M20 dimerisation" evidence="3">
    <location>
        <begin position="190"/>
        <end position="287"/>
    </location>
</feature>
<feature type="binding site" evidence="2">
    <location>
        <position position="106"/>
    </location>
    <ligand>
        <name>Mn(2+)</name>
        <dbReference type="ChEBI" id="CHEBI:29035"/>
        <label>2</label>
    </ligand>
</feature>
<dbReference type="GO" id="GO:0046872">
    <property type="term" value="F:metal ion binding"/>
    <property type="evidence" value="ECO:0007669"/>
    <property type="project" value="UniProtKB-KW"/>
</dbReference>
<dbReference type="SUPFAM" id="SSF53187">
    <property type="entry name" value="Zn-dependent exopeptidases"/>
    <property type="match status" value="1"/>
</dbReference>
<evidence type="ECO:0000313" key="4">
    <source>
        <dbReference type="EMBL" id="KEA57287.1"/>
    </source>
</evidence>